<reference evidence="2 3" key="1">
    <citation type="submission" date="2019-05" db="EMBL/GenBank/DDBJ databases">
        <title>Another draft genome of Portunus trituberculatus and its Hox gene families provides insights of decapod evolution.</title>
        <authorList>
            <person name="Jeong J.-H."/>
            <person name="Song I."/>
            <person name="Kim S."/>
            <person name="Choi T."/>
            <person name="Kim D."/>
            <person name="Ryu S."/>
            <person name="Kim W."/>
        </authorList>
    </citation>
    <scope>NUCLEOTIDE SEQUENCE [LARGE SCALE GENOMIC DNA]</scope>
    <source>
        <tissue evidence="2">Muscle</tissue>
    </source>
</reference>
<dbReference type="EMBL" id="VSRR010046906">
    <property type="protein sequence ID" value="MPC77845.1"/>
    <property type="molecule type" value="Genomic_DNA"/>
</dbReference>
<keyword evidence="3" id="KW-1185">Reference proteome</keyword>
<gene>
    <name evidence="2" type="ORF">E2C01_072313</name>
</gene>
<feature type="region of interest" description="Disordered" evidence="1">
    <location>
        <begin position="36"/>
        <end position="81"/>
    </location>
</feature>
<protein>
    <submittedName>
        <fullName evidence="2">Uncharacterized protein</fullName>
    </submittedName>
</protein>
<dbReference type="Proteomes" id="UP000324222">
    <property type="component" value="Unassembled WGS sequence"/>
</dbReference>
<proteinExistence type="predicted"/>
<feature type="compositionally biased region" description="Pro residues" evidence="1">
    <location>
        <begin position="70"/>
        <end position="81"/>
    </location>
</feature>
<evidence type="ECO:0000313" key="2">
    <source>
        <dbReference type="EMBL" id="MPC77845.1"/>
    </source>
</evidence>
<organism evidence="2 3">
    <name type="scientific">Portunus trituberculatus</name>
    <name type="common">Swimming crab</name>
    <name type="synonym">Neptunus trituberculatus</name>
    <dbReference type="NCBI Taxonomy" id="210409"/>
    <lineage>
        <taxon>Eukaryota</taxon>
        <taxon>Metazoa</taxon>
        <taxon>Ecdysozoa</taxon>
        <taxon>Arthropoda</taxon>
        <taxon>Crustacea</taxon>
        <taxon>Multicrustacea</taxon>
        <taxon>Malacostraca</taxon>
        <taxon>Eumalacostraca</taxon>
        <taxon>Eucarida</taxon>
        <taxon>Decapoda</taxon>
        <taxon>Pleocyemata</taxon>
        <taxon>Brachyura</taxon>
        <taxon>Eubrachyura</taxon>
        <taxon>Portunoidea</taxon>
        <taxon>Portunidae</taxon>
        <taxon>Portuninae</taxon>
        <taxon>Portunus</taxon>
    </lineage>
</organism>
<evidence type="ECO:0000256" key="1">
    <source>
        <dbReference type="SAM" id="MobiDB-lite"/>
    </source>
</evidence>
<name>A0A5B7I6S8_PORTR</name>
<accession>A0A5B7I6S8</accession>
<dbReference type="AlphaFoldDB" id="A0A5B7I6S8"/>
<sequence length="81" mass="9593">MRENNKYKRRRAERKLHTSLLNFLLRVLPVHHNHFQSLYHPVGPSPSPQHLNTHRGPQWQSQVLSHLRTPLPPASNWPTPR</sequence>
<comment type="caution">
    <text evidence="2">The sequence shown here is derived from an EMBL/GenBank/DDBJ whole genome shotgun (WGS) entry which is preliminary data.</text>
</comment>
<evidence type="ECO:0000313" key="3">
    <source>
        <dbReference type="Proteomes" id="UP000324222"/>
    </source>
</evidence>